<organism evidence="1 2">
    <name type="scientific">Chitinasiproducens palmae</name>
    <dbReference type="NCBI Taxonomy" id="1770053"/>
    <lineage>
        <taxon>Bacteria</taxon>
        <taxon>Pseudomonadati</taxon>
        <taxon>Pseudomonadota</taxon>
        <taxon>Betaproteobacteria</taxon>
        <taxon>Burkholderiales</taxon>
        <taxon>Burkholderiaceae</taxon>
        <taxon>Chitinasiproducens</taxon>
    </lineage>
</organism>
<dbReference type="AlphaFoldDB" id="A0A1H2PIH7"/>
<dbReference type="Proteomes" id="UP000243719">
    <property type="component" value="Unassembled WGS sequence"/>
</dbReference>
<keyword evidence="2" id="KW-1185">Reference proteome</keyword>
<proteinExistence type="predicted"/>
<gene>
    <name evidence="1" type="ORF">SAMN05216551_10145</name>
</gene>
<evidence type="ECO:0000313" key="1">
    <source>
        <dbReference type="EMBL" id="SDV46066.1"/>
    </source>
</evidence>
<evidence type="ECO:0000313" key="2">
    <source>
        <dbReference type="Proteomes" id="UP000243719"/>
    </source>
</evidence>
<accession>A0A1H2PIH7</accession>
<reference evidence="2" key="1">
    <citation type="submission" date="2016-09" db="EMBL/GenBank/DDBJ databases">
        <authorList>
            <person name="Varghese N."/>
            <person name="Submissions S."/>
        </authorList>
    </citation>
    <scope>NUCLEOTIDE SEQUENCE [LARGE SCALE GENOMIC DNA]</scope>
    <source>
        <strain evidence="2">JS23</strain>
    </source>
</reference>
<protein>
    <submittedName>
        <fullName evidence="1">Uncharacterized protein</fullName>
    </submittedName>
</protein>
<sequence>MAFFLTIVQLHDANPTADRKLQSGMEAAGFSRHLNCGDADTCILPDSAYWYSSSRAGDDIETARINELARRAAGPTGKRFSILTVEVARGIAMIWDLDPVSQQK</sequence>
<name>A0A1H2PIH7_9BURK</name>
<dbReference type="EMBL" id="FNLO01000001">
    <property type="protein sequence ID" value="SDV46066.1"/>
    <property type="molecule type" value="Genomic_DNA"/>
</dbReference>